<sequence>MRALVWNGPNLLNVETVPDPGIVNPRDVVVRTILSSVCGSDLHLVDGYVPAMKPGDILGHEFLGEVVEVGRAVRNLKKGDRVITISIIGCGECQYCRREEFNCCDNSNPKPSATEIAYGHGCTGIFGYSHAFGGYAGSHATYVRVPYADVNAFKVPEDIPDEKALFVSDAAPTGYFGADIADIEPGDTVAVWGCGGVGQMAIRSAYLLGAERVVAIDRFPERLRMAEEKGGAITLDYTRFDVHEALLELTGGRGPDRCIDCVGMEAHGTGIQDLYDRTKQQLRLHTERGTALRQAIRAVRKRGTVSVLGVYGGLMDKFPIGAIVNKALTVKSGQMPGQRYAPRLFEHIRRGELDPSCLLTHPMSLEDGPRGYALFKHKDQGCMRSVFRP</sequence>
<name>A0ABV9NNN0_9GAMM</name>
<dbReference type="Pfam" id="PF00107">
    <property type="entry name" value="ADH_zinc_N"/>
    <property type="match status" value="1"/>
</dbReference>
<dbReference type="InterPro" id="IPR011032">
    <property type="entry name" value="GroES-like_sf"/>
</dbReference>
<dbReference type="SUPFAM" id="SSF50129">
    <property type="entry name" value="GroES-like"/>
    <property type="match status" value="1"/>
</dbReference>
<reference evidence="7" key="1">
    <citation type="journal article" date="2019" name="Int. J. Syst. Evol. Microbiol.">
        <title>The Global Catalogue of Microorganisms (GCM) 10K type strain sequencing project: providing services to taxonomists for standard genome sequencing and annotation.</title>
        <authorList>
            <consortium name="The Broad Institute Genomics Platform"/>
            <consortium name="The Broad Institute Genome Sequencing Center for Infectious Disease"/>
            <person name="Wu L."/>
            <person name="Ma J."/>
        </authorList>
    </citation>
    <scope>NUCLEOTIDE SEQUENCE [LARGE SCALE GENOMIC DNA]</scope>
    <source>
        <strain evidence="7">CGMCC 1.13574</strain>
    </source>
</reference>
<dbReference type="InterPro" id="IPR013154">
    <property type="entry name" value="ADH-like_N"/>
</dbReference>
<keyword evidence="2" id="KW-0479">Metal-binding</keyword>
<dbReference type="Proteomes" id="UP001595892">
    <property type="component" value="Unassembled WGS sequence"/>
</dbReference>
<dbReference type="RefSeq" id="WP_377004459.1">
    <property type="nucleotide sequence ID" value="NZ_JBHSGG010000026.1"/>
</dbReference>
<feature type="domain" description="Alcohol dehydrogenase-like N-terminal" evidence="5">
    <location>
        <begin position="25"/>
        <end position="150"/>
    </location>
</feature>
<dbReference type="InterPro" id="IPR013149">
    <property type="entry name" value="ADH-like_C"/>
</dbReference>
<accession>A0ABV9NNN0</accession>
<evidence type="ECO:0000313" key="7">
    <source>
        <dbReference type="Proteomes" id="UP001595892"/>
    </source>
</evidence>
<keyword evidence="7" id="KW-1185">Reference proteome</keyword>
<organism evidence="6 7">
    <name type="scientific">Coralloluteibacterium thermophilum</name>
    <dbReference type="NCBI Taxonomy" id="2707049"/>
    <lineage>
        <taxon>Bacteria</taxon>
        <taxon>Pseudomonadati</taxon>
        <taxon>Pseudomonadota</taxon>
        <taxon>Gammaproteobacteria</taxon>
        <taxon>Lysobacterales</taxon>
        <taxon>Lysobacteraceae</taxon>
        <taxon>Coralloluteibacterium</taxon>
    </lineage>
</organism>
<dbReference type="Gene3D" id="3.40.50.720">
    <property type="entry name" value="NAD(P)-binding Rossmann-like Domain"/>
    <property type="match status" value="1"/>
</dbReference>
<dbReference type="EMBL" id="JBHSGG010000026">
    <property type="protein sequence ID" value="MFC4728428.1"/>
    <property type="molecule type" value="Genomic_DNA"/>
</dbReference>
<evidence type="ECO:0000256" key="3">
    <source>
        <dbReference type="ARBA" id="ARBA00022833"/>
    </source>
</evidence>
<dbReference type="Pfam" id="PF08240">
    <property type="entry name" value="ADH_N"/>
    <property type="match status" value="1"/>
</dbReference>
<comment type="cofactor">
    <cofactor evidence="1">
        <name>Zn(2+)</name>
        <dbReference type="ChEBI" id="CHEBI:29105"/>
    </cofactor>
</comment>
<dbReference type="Gene3D" id="3.90.180.10">
    <property type="entry name" value="Medium-chain alcohol dehydrogenases, catalytic domain"/>
    <property type="match status" value="1"/>
</dbReference>
<dbReference type="SUPFAM" id="SSF51735">
    <property type="entry name" value="NAD(P)-binding Rossmann-fold domains"/>
    <property type="match status" value="1"/>
</dbReference>
<keyword evidence="3" id="KW-0862">Zinc</keyword>
<evidence type="ECO:0000256" key="2">
    <source>
        <dbReference type="ARBA" id="ARBA00022723"/>
    </source>
</evidence>
<comment type="caution">
    <text evidence="6">The sequence shown here is derived from an EMBL/GenBank/DDBJ whole genome shotgun (WGS) entry which is preliminary data.</text>
</comment>
<protein>
    <submittedName>
        <fullName evidence="6">Zinc-dependent alcohol dehydrogenase</fullName>
        <ecNumber evidence="6">1.1.1.-</ecNumber>
    </submittedName>
</protein>
<dbReference type="PANTHER" id="PTHR42813:SF2">
    <property type="entry name" value="DEHYDROGENASE, ZINC-CONTAINING, PUTATIVE (AFU_ORTHOLOGUE AFUA_2G02810)-RELATED"/>
    <property type="match status" value="1"/>
</dbReference>
<evidence type="ECO:0000313" key="6">
    <source>
        <dbReference type="EMBL" id="MFC4728428.1"/>
    </source>
</evidence>
<dbReference type="CDD" id="cd08283">
    <property type="entry name" value="FDH_like_1"/>
    <property type="match status" value="1"/>
</dbReference>
<dbReference type="GO" id="GO:0016491">
    <property type="term" value="F:oxidoreductase activity"/>
    <property type="evidence" value="ECO:0007669"/>
    <property type="project" value="UniProtKB-KW"/>
</dbReference>
<gene>
    <name evidence="6" type="ORF">ACFO3Q_09610</name>
</gene>
<dbReference type="InterPro" id="IPR036291">
    <property type="entry name" value="NAD(P)-bd_dom_sf"/>
</dbReference>
<feature type="domain" description="Alcohol dehydrogenase-like C-terminal" evidence="4">
    <location>
        <begin position="196"/>
        <end position="265"/>
    </location>
</feature>
<proteinExistence type="predicted"/>
<evidence type="ECO:0000256" key="1">
    <source>
        <dbReference type="ARBA" id="ARBA00001947"/>
    </source>
</evidence>
<dbReference type="EC" id="1.1.1.-" evidence="6"/>
<evidence type="ECO:0000259" key="4">
    <source>
        <dbReference type="Pfam" id="PF00107"/>
    </source>
</evidence>
<dbReference type="PANTHER" id="PTHR42813">
    <property type="entry name" value="ZINC-TYPE ALCOHOL DEHYDROGENASE-LIKE"/>
    <property type="match status" value="1"/>
</dbReference>
<keyword evidence="6" id="KW-0560">Oxidoreductase</keyword>
<evidence type="ECO:0000259" key="5">
    <source>
        <dbReference type="Pfam" id="PF08240"/>
    </source>
</evidence>